<dbReference type="Gene3D" id="1.25.40.10">
    <property type="entry name" value="Tetratricopeptide repeat domain"/>
    <property type="match status" value="5"/>
</dbReference>
<dbReference type="PROSITE" id="PS51375">
    <property type="entry name" value="PPR"/>
    <property type="match status" value="6"/>
</dbReference>
<evidence type="ECO:0000313" key="4">
    <source>
        <dbReference type="EMBL" id="KAL2506673.1"/>
    </source>
</evidence>
<dbReference type="PANTHER" id="PTHR47926">
    <property type="entry name" value="PENTATRICOPEPTIDE REPEAT-CONTAINING PROTEIN"/>
    <property type="match status" value="1"/>
</dbReference>
<reference evidence="6" key="1">
    <citation type="submission" date="2024-07" db="EMBL/GenBank/DDBJ databases">
        <title>Two chromosome-level genome assemblies of Korean endemic species Abeliophyllum distichum and Forsythia ovata (Oleaceae).</title>
        <authorList>
            <person name="Jang H."/>
        </authorList>
    </citation>
    <scope>NUCLEOTIDE SEQUENCE [LARGE SCALE GENOMIC DNA]</scope>
</reference>
<sequence>MKFFVINRPRLTVRQMADRLKRCSSLKEVESLYAMMIKNDITQNCFLVNQYITACSNFHSIDSAIFAFSQTENPNVFVYNAIIAAFVNCFRPFQALRYYIDMLRNAVYPSSYTLPAIIKSCRVLSATGFGECVNGQVWKYGFQSHVHVLTALVDFYSSLGRVVESRMMFDEMPDRDGFAWSTMIEAHAGVGDLASARKLFDEMPEKNTAAWNTMIHGYARVGDVNSAEELFKMMLEKDLISWTTMVNCYAKSKQYSKALELFYEMKNEEVRPDEVTMSTVISACAHLGALNQGKEIHIYAMHSGFDLDVYMGSALIDMYAKCGVLEMALVVFFKLQEKNIFCWNSVIDGLAVHGRAEEALVMSGQMEKEKIKPNGVTFVSILSACTHSGLVEEGQRRFFNMTHKYGILPEIEHYGCMIDLLCKAGLLEEALELIRGMRMEPNSVVWGALLGGCKLLKNLEIAQVAVDRLIVLESNNSSGYYSLLVSMYAEANRWHEVARIRTIMKEQGVEKRSPGSSWVEVEKKTHQFSACDNYHPASGEIYSLLDVLDVQLKLIGYAPQFDFIL</sequence>
<dbReference type="AlphaFoldDB" id="A0ABD1VX14"/>
<evidence type="ECO:0000256" key="3">
    <source>
        <dbReference type="PROSITE-ProRule" id="PRU00708"/>
    </source>
</evidence>
<evidence type="ECO:0000313" key="6">
    <source>
        <dbReference type="Proteomes" id="UP001604336"/>
    </source>
</evidence>
<feature type="repeat" description="PPR" evidence="3">
    <location>
        <begin position="339"/>
        <end position="373"/>
    </location>
</feature>
<reference evidence="5" key="2">
    <citation type="submission" date="2024-07" db="EMBL/GenBank/DDBJ databases">
        <title>Two chromosome-level genome assemblies of Korean endemic species Abeliophyllum distichum and Forsythia ovata (Oleaceae).</title>
        <authorList>
            <person name="Mun J.H."/>
        </authorList>
    </citation>
    <scope>NUCLEOTIDE SEQUENCE</scope>
    <source>
        <strain evidence="5">KNKB198505000391</strain>
        <tissue evidence="5">Leaf</tissue>
    </source>
</reference>
<dbReference type="Proteomes" id="UP001604336">
    <property type="component" value="Unassembled WGS sequence"/>
</dbReference>
<gene>
    <name evidence="5" type="ORF">Adt_01778</name>
    <name evidence="4" type="ORF">Adt_22294</name>
</gene>
<dbReference type="InterPro" id="IPR046848">
    <property type="entry name" value="E_motif"/>
</dbReference>
<dbReference type="InterPro" id="IPR002885">
    <property type="entry name" value="PPR_rpt"/>
</dbReference>
<evidence type="ECO:0000256" key="1">
    <source>
        <dbReference type="ARBA" id="ARBA00006643"/>
    </source>
</evidence>
<feature type="repeat" description="PPR" evidence="3">
    <location>
        <begin position="176"/>
        <end position="206"/>
    </location>
</feature>
<dbReference type="Pfam" id="PF01535">
    <property type="entry name" value="PPR"/>
    <property type="match status" value="2"/>
</dbReference>
<accession>A0ABD1VX14</accession>
<evidence type="ECO:0000313" key="5">
    <source>
        <dbReference type="EMBL" id="KAL2540800.1"/>
    </source>
</evidence>
<evidence type="ECO:0000256" key="2">
    <source>
        <dbReference type="ARBA" id="ARBA00022737"/>
    </source>
</evidence>
<feature type="repeat" description="PPR" evidence="3">
    <location>
        <begin position="207"/>
        <end position="237"/>
    </location>
</feature>
<name>A0ABD1VX14_9LAMI</name>
<dbReference type="Pfam" id="PF13041">
    <property type="entry name" value="PPR_2"/>
    <property type="match status" value="2"/>
</dbReference>
<protein>
    <submittedName>
        <fullName evidence="5">Transcription factor</fullName>
    </submittedName>
</protein>
<proteinExistence type="inferred from homology"/>
<dbReference type="InterPro" id="IPR011990">
    <property type="entry name" value="TPR-like_helical_dom_sf"/>
</dbReference>
<dbReference type="FunFam" id="1.25.40.10:FF:000184">
    <property type="entry name" value="Pentatricopeptide repeat-containing protein, chloroplastic"/>
    <property type="match status" value="1"/>
</dbReference>
<keyword evidence="2" id="KW-0677">Repeat</keyword>
<dbReference type="NCBIfam" id="TIGR00756">
    <property type="entry name" value="PPR"/>
    <property type="match status" value="5"/>
</dbReference>
<dbReference type="Pfam" id="PF20431">
    <property type="entry name" value="E_motif"/>
    <property type="match status" value="1"/>
</dbReference>
<keyword evidence="6" id="KW-1185">Reference proteome</keyword>
<comment type="similarity">
    <text evidence="1">Belongs to the PPR family. PCMP-H subfamily.</text>
</comment>
<dbReference type="EMBL" id="JBFOLK010000001">
    <property type="protein sequence ID" value="KAL2540800.1"/>
    <property type="molecule type" value="Genomic_DNA"/>
</dbReference>
<feature type="repeat" description="PPR" evidence="3">
    <location>
        <begin position="75"/>
        <end position="109"/>
    </location>
</feature>
<dbReference type="EMBL" id="JBFOLK010000006">
    <property type="protein sequence ID" value="KAL2506673.1"/>
    <property type="molecule type" value="Genomic_DNA"/>
</dbReference>
<dbReference type="Pfam" id="PF12854">
    <property type="entry name" value="PPR_1"/>
    <property type="match status" value="2"/>
</dbReference>
<feature type="repeat" description="PPR" evidence="3">
    <location>
        <begin position="410"/>
        <end position="440"/>
    </location>
</feature>
<feature type="repeat" description="PPR" evidence="3">
    <location>
        <begin position="238"/>
        <end position="272"/>
    </location>
</feature>
<dbReference type="FunFam" id="1.25.40.10:FF:000333">
    <property type="entry name" value="Pentatricopeptide repeat-containing protein"/>
    <property type="match status" value="1"/>
</dbReference>
<organism evidence="5 6">
    <name type="scientific">Abeliophyllum distichum</name>
    <dbReference type="NCBI Taxonomy" id="126358"/>
    <lineage>
        <taxon>Eukaryota</taxon>
        <taxon>Viridiplantae</taxon>
        <taxon>Streptophyta</taxon>
        <taxon>Embryophyta</taxon>
        <taxon>Tracheophyta</taxon>
        <taxon>Spermatophyta</taxon>
        <taxon>Magnoliopsida</taxon>
        <taxon>eudicotyledons</taxon>
        <taxon>Gunneridae</taxon>
        <taxon>Pentapetalae</taxon>
        <taxon>asterids</taxon>
        <taxon>lamiids</taxon>
        <taxon>Lamiales</taxon>
        <taxon>Oleaceae</taxon>
        <taxon>Forsythieae</taxon>
        <taxon>Abeliophyllum</taxon>
    </lineage>
</organism>
<dbReference type="SUPFAM" id="SSF48452">
    <property type="entry name" value="TPR-like"/>
    <property type="match status" value="1"/>
</dbReference>
<dbReference type="PANTHER" id="PTHR47926:SF376">
    <property type="entry name" value="TETRATRICOPEPTIDE-LIKE HELICAL DOMAIN SUPERFAMILY"/>
    <property type="match status" value="1"/>
</dbReference>
<comment type="caution">
    <text evidence="5">The sequence shown here is derived from an EMBL/GenBank/DDBJ whole genome shotgun (WGS) entry which is preliminary data.</text>
</comment>
<dbReference type="InterPro" id="IPR046960">
    <property type="entry name" value="PPR_At4g14850-like_plant"/>
</dbReference>